<evidence type="ECO:0000313" key="3">
    <source>
        <dbReference type="Proteomes" id="UP000182486"/>
    </source>
</evidence>
<sequence length="184" mass="20219">MHRITIYFAALAAVIGGVVLPEASAAHAANTRQMCSSWTESTIVANTPTWGRIGQRMCVQWKAGGSEVRRRIEARFDWPMGDCTVSVPPPNVSCPANRIHKLKKVDLDELRMNLHYAGPSQRIQEVHCDKGRRSYQPFTQLGGAVTTICSTAWQSQSAGTYWVRGNLTFRRGATVTSLPSAGSE</sequence>
<gene>
    <name evidence="2" type="ORF">BG844_18765</name>
</gene>
<dbReference type="AlphaFoldDB" id="A0A1K0GNV1"/>
<dbReference type="Proteomes" id="UP000182486">
    <property type="component" value="Unassembled WGS sequence"/>
</dbReference>
<protein>
    <submittedName>
        <fullName evidence="2">Uncharacterized protein</fullName>
    </submittedName>
</protein>
<organism evidence="2 3">
    <name type="scientific">Couchioplanes caeruleus subsp. caeruleus</name>
    <dbReference type="NCBI Taxonomy" id="56427"/>
    <lineage>
        <taxon>Bacteria</taxon>
        <taxon>Bacillati</taxon>
        <taxon>Actinomycetota</taxon>
        <taxon>Actinomycetes</taxon>
        <taxon>Micromonosporales</taxon>
        <taxon>Micromonosporaceae</taxon>
        <taxon>Couchioplanes</taxon>
    </lineage>
</organism>
<proteinExistence type="predicted"/>
<evidence type="ECO:0000256" key="1">
    <source>
        <dbReference type="SAM" id="SignalP"/>
    </source>
</evidence>
<dbReference type="EMBL" id="MEIA01000197">
    <property type="protein sequence ID" value="OJF12772.1"/>
    <property type="molecule type" value="Genomic_DNA"/>
</dbReference>
<comment type="caution">
    <text evidence="2">The sequence shown here is derived from an EMBL/GenBank/DDBJ whole genome shotgun (WGS) entry which is preliminary data.</text>
</comment>
<reference evidence="2 3" key="1">
    <citation type="submission" date="2016-09" db="EMBL/GenBank/DDBJ databases">
        <title>Couchioplanes caeruleus draft genome sequence.</title>
        <authorList>
            <person name="Sheehan J."/>
            <person name="Caffrey P."/>
        </authorList>
    </citation>
    <scope>NUCLEOTIDE SEQUENCE [LARGE SCALE GENOMIC DNA]</scope>
    <source>
        <strain evidence="2 3">DSM 43634</strain>
    </source>
</reference>
<feature type="chain" id="PRO_5009664429" evidence="1">
    <location>
        <begin position="29"/>
        <end position="184"/>
    </location>
</feature>
<name>A0A1K0GNV1_9ACTN</name>
<dbReference type="RefSeq" id="WP_071806636.1">
    <property type="nucleotide sequence ID" value="NZ_MEIA01000197.1"/>
</dbReference>
<keyword evidence="1" id="KW-0732">Signal</keyword>
<accession>A0A1K0GNV1</accession>
<feature type="signal peptide" evidence="1">
    <location>
        <begin position="1"/>
        <end position="28"/>
    </location>
</feature>
<keyword evidence="3" id="KW-1185">Reference proteome</keyword>
<evidence type="ECO:0000313" key="2">
    <source>
        <dbReference type="EMBL" id="OJF12772.1"/>
    </source>
</evidence>